<proteinExistence type="predicted"/>
<organism evidence="1 2">
    <name type="scientific">Salipiger pallidus</name>
    <dbReference type="NCBI Taxonomy" id="1775170"/>
    <lineage>
        <taxon>Bacteria</taxon>
        <taxon>Pseudomonadati</taxon>
        <taxon>Pseudomonadota</taxon>
        <taxon>Alphaproteobacteria</taxon>
        <taxon>Rhodobacterales</taxon>
        <taxon>Roseobacteraceae</taxon>
        <taxon>Salipiger</taxon>
    </lineage>
</organism>
<comment type="caution">
    <text evidence="1">The sequence shown here is derived from an EMBL/GenBank/DDBJ whole genome shotgun (WGS) entry which is preliminary data.</text>
</comment>
<dbReference type="EMBL" id="BMJV01000008">
    <property type="protein sequence ID" value="GGG82072.1"/>
    <property type="molecule type" value="Genomic_DNA"/>
</dbReference>
<evidence type="ECO:0000313" key="1">
    <source>
        <dbReference type="EMBL" id="GGG82072.1"/>
    </source>
</evidence>
<keyword evidence="2" id="KW-1185">Reference proteome</keyword>
<evidence type="ECO:0000313" key="2">
    <source>
        <dbReference type="Proteomes" id="UP000617145"/>
    </source>
</evidence>
<dbReference type="AlphaFoldDB" id="A0A8J3EHW2"/>
<name>A0A8J3EHW2_9RHOB</name>
<reference evidence="1" key="2">
    <citation type="submission" date="2020-09" db="EMBL/GenBank/DDBJ databases">
        <authorList>
            <person name="Sun Q."/>
            <person name="Zhou Y."/>
        </authorList>
    </citation>
    <scope>NUCLEOTIDE SEQUENCE</scope>
    <source>
        <strain evidence="1">CGMCC 1.15762</strain>
    </source>
</reference>
<dbReference type="Proteomes" id="UP000617145">
    <property type="component" value="Unassembled WGS sequence"/>
</dbReference>
<reference evidence="1" key="1">
    <citation type="journal article" date="2014" name="Int. J. Syst. Evol. Microbiol.">
        <title>Complete genome sequence of Corynebacterium casei LMG S-19264T (=DSM 44701T), isolated from a smear-ripened cheese.</title>
        <authorList>
            <consortium name="US DOE Joint Genome Institute (JGI-PGF)"/>
            <person name="Walter F."/>
            <person name="Albersmeier A."/>
            <person name="Kalinowski J."/>
            <person name="Ruckert C."/>
        </authorList>
    </citation>
    <scope>NUCLEOTIDE SEQUENCE</scope>
    <source>
        <strain evidence="1">CGMCC 1.15762</strain>
    </source>
</reference>
<gene>
    <name evidence="1" type="ORF">GCM10011415_34660</name>
</gene>
<accession>A0A8J3EHW2</accession>
<dbReference type="RefSeq" id="WP_188791550.1">
    <property type="nucleotide sequence ID" value="NZ_BMJV01000008.1"/>
</dbReference>
<dbReference type="Gene3D" id="3.40.190.10">
    <property type="entry name" value="Periplasmic binding protein-like II"/>
    <property type="match status" value="2"/>
</dbReference>
<sequence>MVLANALVSGVPFTTSEPSVALTLDSRDRPFSFEDESFDLAIHYGQPRGPGAVSTYPCNEIVLPVAAPSVWIP</sequence>
<protein>
    <submittedName>
        <fullName evidence="1">Uncharacterized protein</fullName>
    </submittedName>
</protein>